<dbReference type="AlphaFoldDB" id="A0A4C1Y6S0"/>
<evidence type="ECO:0000313" key="1">
    <source>
        <dbReference type="EMBL" id="GBP70269.1"/>
    </source>
</evidence>
<comment type="caution">
    <text evidence="1">The sequence shown here is derived from an EMBL/GenBank/DDBJ whole genome shotgun (WGS) entry which is preliminary data.</text>
</comment>
<evidence type="ECO:0000313" key="2">
    <source>
        <dbReference type="Proteomes" id="UP000299102"/>
    </source>
</evidence>
<dbReference type="Proteomes" id="UP000299102">
    <property type="component" value="Unassembled WGS sequence"/>
</dbReference>
<reference evidence="1 2" key="1">
    <citation type="journal article" date="2019" name="Commun. Biol.">
        <title>The bagworm genome reveals a unique fibroin gene that provides high tensile strength.</title>
        <authorList>
            <person name="Kono N."/>
            <person name="Nakamura H."/>
            <person name="Ohtoshi R."/>
            <person name="Tomita M."/>
            <person name="Numata K."/>
            <person name="Arakawa K."/>
        </authorList>
    </citation>
    <scope>NUCLEOTIDE SEQUENCE [LARGE SCALE GENOMIC DNA]</scope>
</reference>
<sequence>MAKMVSGADNGYRATRTCDCRCPPAPITRNLRGAGATAGAHDRFRSLLEWAAINKLPRPMTVTGTFVVLSLSIFI</sequence>
<accession>A0A4C1Y6S0</accession>
<dbReference type="EMBL" id="BGZK01001068">
    <property type="protein sequence ID" value="GBP70269.1"/>
    <property type="molecule type" value="Genomic_DNA"/>
</dbReference>
<name>A0A4C1Y6S0_EUMVA</name>
<protein>
    <submittedName>
        <fullName evidence="1">Uncharacterized protein</fullName>
    </submittedName>
</protein>
<keyword evidence="2" id="KW-1185">Reference proteome</keyword>
<gene>
    <name evidence="1" type="ORF">EVAR_51380_1</name>
</gene>
<organism evidence="1 2">
    <name type="scientific">Eumeta variegata</name>
    <name type="common">Bagworm moth</name>
    <name type="synonym">Eumeta japonica</name>
    <dbReference type="NCBI Taxonomy" id="151549"/>
    <lineage>
        <taxon>Eukaryota</taxon>
        <taxon>Metazoa</taxon>
        <taxon>Ecdysozoa</taxon>
        <taxon>Arthropoda</taxon>
        <taxon>Hexapoda</taxon>
        <taxon>Insecta</taxon>
        <taxon>Pterygota</taxon>
        <taxon>Neoptera</taxon>
        <taxon>Endopterygota</taxon>
        <taxon>Lepidoptera</taxon>
        <taxon>Glossata</taxon>
        <taxon>Ditrysia</taxon>
        <taxon>Tineoidea</taxon>
        <taxon>Psychidae</taxon>
        <taxon>Oiketicinae</taxon>
        <taxon>Eumeta</taxon>
    </lineage>
</organism>
<proteinExistence type="predicted"/>